<dbReference type="InterPro" id="IPR045851">
    <property type="entry name" value="AMP-bd_C_sf"/>
</dbReference>
<dbReference type="EMBL" id="JAKREW010000007">
    <property type="protein sequence ID" value="MCG7505398.1"/>
    <property type="molecule type" value="Genomic_DNA"/>
</dbReference>
<sequence>MFDGDEQWTYNEARSLSRGTAAALQKLGIQRGEPVLVWLPNASDIVRVHFGLCYMGGIFVPINLALRGGTLEHIIRNSGAKTIICHTHLLDRLAAVKLGSLERVIVFGGEAKGELPLAYLPSDVLTPDEGRFVEPSPPIQPWEPHGIFYTSGTTGPSKGVITPHVHTAVMGKCALRFFQEDDRFLMNLPYYHLGGALTPHAVLGFGASMALMKNFRTEEFWDEIRRTQSTCCFLLGAVSTFLMKQPPRADDADNPLRTAIQQPLPQYSVEFAKRFGVALYTQLDMTEMGPAIMSPLITDRQMPHGYCGRLENIWPTFEVRLVDENDCEVPDGEVGELAVRCDMPHVISPGYWAMPEATAKSWRNGWFHTGDALRRDAEGNYYFVDRTKDSIRRRGENISSAEVEEEVLKHVDIADAAAVGVVSKMGEQEVLVVVEPKRGKTIDPAELLEFLRPLMPHYMVPRYIRVMDKMPYTETHKVQKAMLRSDGVSAPGVWDREAHGIKVKRELIG</sequence>
<name>A0ABS9QDA0_9HYPH</name>
<dbReference type="PANTHER" id="PTHR43767:SF1">
    <property type="entry name" value="NONRIBOSOMAL PEPTIDE SYNTHASE PES1 (EUROFUNG)-RELATED"/>
    <property type="match status" value="1"/>
</dbReference>
<dbReference type="InterPro" id="IPR025110">
    <property type="entry name" value="AMP-bd_C"/>
</dbReference>
<dbReference type="InterPro" id="IPR000873">
    <property type="entry name" value="AMP-dep_synth/lig_dom"/>
</dbReference>
<dbReference type="PROSITE" id="PS00455">
    <property type="entry name" value="AMP_BINDING"/>
    <property type="match status" value="1"/>
</dbReference>
<dbReference type="SUPFAM" id="SSF56801">
    <property type="entry name" value="Acetyl-CoA synthetase-like"/>
    <property type="match status" value="1"/>
</dbReference>
<proteinExistence type="predicted"/>
<reference evidence="3 4" key="1">
    <citation type="submission" date="2022-02" db="EMBL/GenBank/DDBJ databases">
        <title>Draft genome sequence of Mezorhizobium retamae strain IRAMC:0171 isolated from Retama raetam nodules.</title>
        <authorList>
            <person name="Bengaied R."/>
            <person name="Sbissi I."/>
            <person name="Huber K."/>
            <person name="Ghodbane F."/>
            <person name="Nouioui I."/>
            <person name="Tarhouni M."/>
            <person name="Gtari M."/>
        </authorList>
    </citation>
    <scope>NUCLEOTIDE SEQUENCE [LARGE SCALE GENOMIC DNA]</scope>
    <source>
        <strain evidence="3 4">IRAMC:0171</strain>
    </source>
</reference>
<dbReference type="Pfam" id="PF00501">
    <property type="entry name" value="AMP-binding"/>
    <property type="match status" value="1"/>
</dbReference>
<evidence type="ECO:0000259" key="1">
    <source>
        <dbReference type="Pfam" id="PF00501"/>
    </source>
</evidence>
<gene>
    <name evidence="3" type="ORF">L4923_10270</name>
</gene>
<dbReference type="InterPro" id="IPR042099">
    <property type="entry name" value="ANL_N_sf"/>
</dbReference>
<dbReference type="InterPro" id="IPR020845">
    <property type="entry name" value="AMP-binding_CS"/>
</dbReference>
<dbReference type="Gene3D" id="3.40.50.12780">
    <property type="entry name" value="N-terminal domain of ligase-like"/>
    <property type="match status" value="1"/>
</dbReference>
<keyword evidence="4" id="KW-1185">Reference proteome</keyword>
<comment type="caution">
    <text evidence="3">The sequence shown here is derived from an EMBL/GenBank/DDBJ whole genome shotgun (WGS) entry which is preliminary data.</text>
</comment>
<dbReference type="Proteomes" id="UP001201701">
    <property type="component" value="Unassembled WGS sequence"/>
</dbReference>
<protein>
    <submittedName>
        <fullName evidence="3">AMP-binding protein</fullName>
    </submittedName>
</protein>
<dbReference type="Pfam" id="PF13193">
    <property type="entry name" value="AMP-binding_C"/>
    <property type="match status" value="1"/>
</dbReference>
<dbReference type="InterPro" id="IPR050237">
    <property type="entry name" value="ATP-dep_AMP-bd_enzyme"/>
</dbReference>
<organism evidence="3 4">
    <name type="scientific">Mesorhizobium retamae</name>
    <dbReference type="NCBI Taxonomy" id="2912854"/>
    <lineage>
        <taxon>Bacteria</taxon>
        <taxon>Pseudomonadati</taxon>
        <taxon>Pseudomonadota</taxon>
        <taxon>Alphaproteobacteria</taxon>
        <taxon>Hyphomicrobiales</taxon>
        <taxon>Phyllobacteriaceae</taxon>
        <taxon>Mesorhizobium</taxon>
    </lineage>
</organism>
<feature type="domain" description="AMP-dependent synthetase/ligase" evidence="1">
    <location>
        <begin position="4"/>
        <end position="352"/>
    </location>
</feature>
<feature type="domain" description="AMP-binding enzyme C-terminal" evidence="2">
    <location>
        <begin position="402"/>
        <end position="477"/>
    </location>
</feature>
<dbReference type="Gene3D" id="3.30.300.30">
    <property type="match status" value="1"/>
</dbReference>
<accession>A0ABS9QDA0</accession>
<evidence type="ECO:0000313" key="3">
    <source>
        <dbReference type="EMBL" id="MCG7505398.1"/>
    </source>
</evidence>
<dbReference type="PANTHER" id="PTHR43767">
    <property type="entry name" value="LONG-CHAIN-FATTY-ACID--COA LIGASE"/>
    <property type="match status" value="1"/>
</dbReference>
<evidence type="ECO:0000259" key="2">
    <source>
        <dbReference type="Pfam" id="PF13193"/>
    </source>
</evidence>
<evidence type="ECO:0000313" key="4">
    <source>
        <dbReference type="Proteomes" id="UP001201701"/>
    </source>
</evidence>